<evidence type="ECO:0000256" key="2">
    <source>
        <dbReference type="ARBA" id="ARBA00023125"/>
    </source>
</evidence>
<dbReference type="InterPro" id="IPR036390">
    <property type="entry name" value="WH_DNA-bd_sf"/>
</dbReference>
<name>A0A1I7CSM8_9ACTN</name>
<dbReference type="InterPro" id="IPR011991">
    <property type="entry name" value="ArsR-like_HTH"/>
</dbReference>
<dbReference type="Gene3D" id="3.30.70.920">
    <property type="match status" value="1"/>
</dbReference>
<dbReference type="SUPFAM" id="SSF46785">
    <property type="entry name" value="Winged helix' DNA-binding domain"/>
    <property type="match status" value="1"/>
</dbReference>
<dbReference type="GO" id="GO:0005829">
    <property type="term" value="C:cytosol"/>
    <property type="evidence" value="ECO:0007669"/>
    <property type="project" value="TreeGrafter"/>
</dbReference>
<dbReference type="Pfam" id="PF13404">
    <property type="entry name" value="HTH_AsnC-type"/>
    <property type="match status" value="1"/>
</dbReference>
<dbReference type="Pfam" id="PF01037">
    <property type="entry name" value="AsnC_trans_reg"/>
    <property type="match status" value="1"/>
</dbReference>
<dbReference type="PANTHER" id="PTHR30154">
    <property type="entry name" value="LEUCINE-RESPONSIVE REGULATORY PROTEIN"/>
    <property type="match status" value="1"/>
</dbReference>
<dbReference type="GO" id="GO:0043200">
    <property type="term" value="P:response to amino acid"/>
    <property type="evidence" value="ECO:0007669"/>
    <property type="project" value="TreeGrafter"/>
</dbReference>
<keyword evidence="1" id="KW-0805">Transcription regulation</keyword>
<evidence type="ECO:0000256" key="1">
    <source>
        <dbReference type="ARBA" id="ARBA00023015"/>
    </source>
</evidence>
<sequence>MTMHEWRKAPVLASRREARSRNSSRFGAPALDDVDRRLLASLTEDARASAAELARRVGMSAPAVRERIARLEETGVIRGYRLDVDPAALGLPVAAWVRIRPGPGQLTKVTDLAARLSEVSECHRISGEDCFLLKVHAPSIEAMEDVLDRLLLHGQTISSFVVSTPVPPRLPSPS</sequence>
<dbReference type="EMBL" id="FPBA01000026">
    <property type="protein sequence ID" value="SFU02405.1"/>
    <property type="molecule type" value="Genomic_DNA"/>
</dbReference>
<dbReference type="Proteomes" id="UP000199546">
    <property type="component" value="Unassembled WGS sequence"/>
</dbReference>
<dbReference type="GO" id="GO:0043565">
    <property type="term" value="F:sequence-specific DNA binding"/>
    <property type="evidence" value="ECO:0007669"/>
    <property type="project" value="InterPro"/>
</dbReference>
<evidence type="ECO:0000256" key="3">
    <source>
        <dbReference type="ARBA" id="ARBA00023163"/>
    </source>
</evidence>
<feature type="domain" description="HTH asnC-type" evidence="4">
    <location>
        <begin position="31"/>
        <end position="92"/>
    </location>
</feature>
<dbReference type="InterPro" id="IPR036388">
    <property type="entry name" value="WH-like_DNA-bd_sf"/>
</dbReference>
<keyword evidence="3" id="KW-0804">Transcription</keyword>
<dbReference type="PROSITE" id="PS00519">
    <property type="entry name" value="HTH_ASNC_1"/>
    <property type="match status" value="1"/>
</dbReference>
<dbReference type="SMART" id="SM00344">
    <property type="entry name" value="HTH_ASNC"/>
    <property type="match status" value="1"/>
</dbReference>
<keyword evidence="2" id="KW-0238">DNA-binding</keyword>
<gene>
    <name evidence="5" type="ORF">SAMN05660657_04821</name>
</gene>
<dbReference type="InterPro" id="IPR019887">
    <property type="entry name" value="Tscrpt_reg_AsnC/Lrp_C"/>
</dbReference>
<dbReference type="STRING" id="1296565.SAMN05660657_04821"/>
<dbReference type="Gene3D" id="1.10.10.10">
    <property type="entry name" value="Winged helix-like DNA-binding domain superfamily/Winged helix DNA-binding domain"/>
    <property type="match status" value="1"/>
</dbReference>
<evidence type="ECO:0000313" key="6">
    <source>
        <dbReference type="Proteomes" id="UP000199546"/>
    </source>
</evidence>
<dbReference type="InterPro" id="IPR019885">
    <property type="entry name" value="Tscrpt_reg_HTH_AsnC-type_CS"/>
</dbReference>
<dbReference type="InterPro" id="IPR019888">
    <property type="entry name" value="Tscrpt_reg_AsnC-like"/>
</dbReference>
<proteinExistence type="predicted"/>
<dbReference type="CDD" id="cd00090">
    <property type="entry name" value="HTH_ARSR"/>
    <property type="match status" value="1"/>
</dbReference>
<dbReference type="InterPro" id="IPR000485">
    <property type="entry name" value="AsnC-type_HTH_dom"/>
</dbReference>
<keyword evidence="6" id="KW-1185">Reference proteome</keyword>
<organism evidence="5 6">
    <name type="scientific">Geodermatophilus amargosae</name>
    <dbReference type="NCBI Taxonomy" id="1296565"/>
    <lineage>
        <taxon>Bacteria</taxon>
        <taxon>Bacillati</taxon>
        <taxon>Actinomycetota</taxon>
        <taxon>Actinomycetes</taxon>
        <taxon>Geodermatophilales</taxon>
        <taxon>Geodermatophilaceae</taxon>
        <taxon>Geodermatophilus</taxon>
    </lineage>
</organism>
<dbReference type="PRINTS" id="PR00033">
    <property type="entry name" value="HTHASNC"/>
</dbReference>
<dbReference type="AlphaFoldDB" id="A0A1I7CSM8"/>
<reference evidence="6" key="1">
    <citation type="submission" date="2016-10" db="EMBL/GenBank/DDBJ databases">
        <authorList>
            <person name="Varghese N."/>
            <person name="Submissions S."/>
        </authorList>
    </citation>
    <scope>NUCLEOTIDE SEQUENCE [LARGE SCALE GENOMIC DNA]</scope>
    <source>
        <strain evidence="6">DSM 46136</strain>
    </source>
</reference>
<evidence type="ECO:0000259" key="4">
    <source>
        <dbReference type="PROSITE" id="PS50956"/>
    </source>
</evidence>
<accession>A0A1I7CSM8</accession>
<dbReference type="PANTHER" id="PTHR30154:SF53">
    <property type="entry name" value="HTH-TYPE TRANSCRIPTIONAL REGULATOR LRPC"/>
    <property type="match status" value="1"/>
</dbReference>
<evidence type="ECO:0000313" key="5">
    <source>
        <dbReference type="EMBL" id="SFU02405.1"/>
    </source>
</evidence>
<dbReference type="PROSITE" id="PS50956">
    <property type="entry name" value="HTH_ASNC_2"/>
    <property type="match status" value="1"/>
</dbReference>
<dbReference type="SUPFAM" id="SSF54909">
    <property type="entry name" value="Dimeric alpha+beta barrel"/>
    <property type="match status" value="1"/>
</dbReference>
<protein>
    <submittedName>
        <fullName evidence="5">Lrp/AsnC family transcriptional regulator, leucine-responsive regulatory protein</fullName>
    </submittedName>
</protein>
<dbReference type="InterPro" id="IPR011008">
    <property type="entry name" value="Dimeric_a/b-barrel"/>
</dbReference>
<dbReference type="FunFam" id="1.10.10.10:FF:000186">
    <property type="entry name" value="AsnC family transcriptional regulator"/>
    <property type="match status" value="1"/>
</dbReference>